<evidence type="ECO:0000313" key="2">
    <source>
        <dbReference type="Proteomes" id="UP000183275"/>
    </source>
</evidence>
<accession>A0A1I0M0K5</accession>
<dbReference type="eggNOG" id="arCOG09150">
    <property type="taxonomic scope" value="Archaea"/>
</dbReference>
<dbReference type="STRING" id="1202768.SAMN05216285_0268"/>
<name>A0A1I0M0K5_9EURY</name>
<dbReference type="OrthoDB" id="306984at2157"/>
<dbReference type="EMBL" id="FOIS01000001">
    <property type="protein sequence ID" value="SEV81820.1"/>
    <property type="molecule type" value="Genomic_DNA"/>
</dbReference>
<dbReference type="AlphaFoldDB" id="A0A1I0M0K5"/>
<protein>
    <submittedName>
        <fullName evidence="1">Uncharacterized protein</fullName>
    </submittedName>
</protein>
<gene>
    <name evidence="1" type="ORF">SAMN05216285_0268</name>
</gene>
<dbReference type="RefSeq" id="WP_049990322.1">
    <property type="nucleotide sequence ID" value="NZ_FOIS01000001.1"/>
</dbReference>
<organism evidence="1 2">
    <name type="scientific">Natrinema salifodinae</name>
    <dbReference type="NCBI Taxonomy" id="1202768"/>
    <lineage>
        <taxon>Archaea</taxon>
        <taxon>Methanobacteriati</taxon>
        <taxon>Methanobacteriota</taxon>
        <taxon>Stenosarchaea group</taxon>
        <taxon>Halobacteria</taxon>
        <taxon>Halobacteriales</taxon>
        <taxon>Natrialbaceae</taxon>
        <taxon>Natrinema</taxon>
    </lineage>
</organism>
<keyword evidence="2" id="KW-1185">Reference proteome</keyword>
<sequence length="169" mass="18065">MIGHRVVSLVVVGVVTATVLASGPFVPVDFTSYDRPCEGGALSSQGSATIEPASIPESATLTRSAFGAEVWKLDAPDAELRASDVRGCVRLSYELSIDALGISSMSTTTVSDDSPERHRLSIPKTTLEPDRVSEERYDAEVRLVYHGVENGTAVERAVVDRSITVEVTE</sequence>
<evidence type="ECO:0000313" key="1">
    <source>
        <dbReference type="EMBL" id="SEV81820.1"/>
    </source>
</evidence>
<proteinExistence type="predicted"/>
<reference evidence="2" key="1">
    <citation type="submission" date="2016-10" db="EMBL/GenBank/DDBJ databases">
        <authorList>
            <person name="Varghese N."/>
        </authorList>
    </citation>
    <scope>NUCLEOTIDE SEQUENCE [LARGE SCALE GENOMIC DNA]</scope>
    <source>
        <strain evidence="2">CGMCC 1.12284</strain>
    </source>
</reference>
<dbReference type="Proteomes" id="UP000183275">
    <property type="component" value="Unassembled WGS sequence"/>
</dbReference>